<comment type="caution">
    <text evidence="12">The sequence shown here is derived from an EMBL/GenBank/DDBJ whole genome shotgun (WGS) entry which is preliminary data.</text>
</comment>
<evidence type="ECO:0008006" key="14">
    <source>
        <dbReference type="Google" id="ProtNLM"/>
    </source>
</evidence>
<feature type="domain" description="HAMP" evidence="11">
    <location>
        <begin position="324"/>
        <end position="377"/>
    </location>
</feature>
<keyword evidence="4 9" id="KW-0812">Transmembrane</keyword>
<accession>A0A1Y4MNU8</accession>
<comment type="subcellular location">
    <subcellularLocation>
        <location evidence="1">Cell membrane</location>
        <topology evidence="1">Multi-pass membrane protein</topology>
    </subcellularLocation>
</comment>
<proteinExistence type="inferred from homology"/>
<dbReference type="InterPro" id="IPR051310">
    <property type="entry name" value="MCP_chemotaxis"/>
</dbReference>
<reference evidence="13" key="1">
    <citation type="submission" date="2017-04" db="EMBL/GenBank/DDBJ databases">
        <title>Function of individual gut microbiota members based on whole genome sequencing of pure cultures obtained from chicken caecum.</title>
        <authorList>
            <person name="Medvecky M."/>
            <person name="Cejkova D."/>
            <person name="Polansky O."/>
            <person name="Karasova D."/>
            <person name="Kubasova T."/>
            <person name="Cizek A."/>
            <person name="Rychlik I."/>
        </authorList>
    </citation>
    <scope>NUCLEOTIDE SEQUENCE [LARGE SCALE GENOMIC DNA]</scope>
    <source>
        <strain evidence="13">An175</strain>
    </source>
</reference>
<keyword evidence="3" id="KW-0145">Chemotaxis</keyword>
<evidence type="ECO:0000313" key="13">
    <source>
        <dbReference type="Proteomes" id="UP000196386"/>
    </source>
</evidence>
<keyword evidence="2" id="KW-1003">Cell membrane</keyword>
<feature type="domain" description="Methyl-accepting transducer" evidence="10">
    <location>
        <begin position="427"/>
        <end position="656"/>
    </location>
</feature>
<evidence type="ECO:0000256" key="5">
    <source>
        <dbReference type="ARBA" id="ARBA00022989"/>
    </source>
</evidence>
<protein>
    <recommendedName>
        <fullName evidence="14">Methyl-accepting chemotaxis protein</fullName>
    </recommendedName>
</protein>
<dbReference type="InterPro" id="IPR004089">
    <property type="entry name" value="MCPsignal_dom"/>
</dbReference>
<dbReference type="Proteomes" id="UP000196386">
    <property type="component" value="Unassembled WGS sequence"/>
</dbReference>
<dbReference type="EMBL" id="NFKP01000004">
    <property type="protein sequence ID" value="OUP70396.1"/>
    <property type="molecule type" value="Genomic_DNA"/>
</dbReference>
<dbReference type="Gene3D" id="6.10.340.10">
    <property type="match status" value="1"/>
</dbReference>
<sequence>MGLVAARTLPSEYSGKMRGMREMSSIRKKIVVNTVSMVMILSIVFLCVLFLTSRIMTNLILLDVMQPLVRTASQAVEANLHVFSDRVFMISDNRVFTEAGTTKAEKQALLEKAASGIEFLSLSLYTPDGKLYTSYGDGAPDISQREIYQYMKETGGLVVDDTSVDGGNLQVAIGTPVTDADGAVTYYLVGNYKYDVLNDVVSNINIGYTGRAFMFNQDGVLMAHPDAEKVRSQENVYTTYSGGDKLQSLFNRALTGEIGASRVRIDGKDSYMTFAPVRGTNWSIAIAVPQSEFMGAGNGALQITLLITVAMLLILVLRIRGFSGRIARALGNVTDRIQLLSQGDLTSSIDMVKTNDEVETLSLALRETIGDINGYLSELRDALTQISNGNLDIQIQGKFQGDFVVMKESLDKIISFLNNAMHELQVASEQLLLASRGVSDSAQTVNSSSETQAHSVMRLKAESETILQNVNAVNDHAQQAEALMDKVKVQLDSGDQQMKQMLQSMDQINQNAHEIGKISKLMEDIAFQTNILALNASVEAARAGAAGKGFSVVAQEVRNLAEKSSESAQKATQMLEHSQEQVVEGYTYAQQTAKTMADIADISRDVSQIMDGLVDFVQEQKTALDGMAEDIGAISDIGEHNLSASEQAAAASHEMMQQAQALQDIAGRFNLRQTQSAEQMEESIC</sequence>
<dbReference type="GO" id="GO:0005886">
    <property type="term" value="C:plasma membrane"/>
    <property type="evidence" value="ECO:0007669"/>
    <property type="project" value="UniProtKB-SubCell"/>
</dbReference>
<dbReference type="GO" id="GO:0007165">
    <property type="term" value="P:signal transduction"/>
    <property type="evidence" value="ECO:0007669"/>
    <property type="project" value="UniProtKB-KW"/>
</dbReference>
<dbReference type="PROSITE" id="PS50885">
    <property type="entry name" value="HAMP"/>
    <property type="match status" value="1"/>
</dbReference>
<dbReference type="Pfam" id="PF02743">
    <property type="entry name" value="dCache_1"/>
    <property type="match status" value="1"/>
</dbReference>
<feature type="transmembrane region" description="Helical" evidence="9">
    <location>
        <begin position="30"/>
        <end position="51"/>
    </location>
</feature>
<dbReference type="GO" id="GO:0004888">
    <property type="term" value="F:transmembrane signaling receptor activity"/>
    <property type="evidence" value="ECO:0007669"/>
    <property type="project" value="TreeGrafter"/>
</dbReference>
<evidence type="ECO:0000256" key="3">
    <source>
        <dbReference type="ARBA" id="ARBA00022500"/>
    </source>
</evidence>
<dbReference type="GO" id="GO:0006935">
    <property type="term" value="P:chemotaxis"/>
    <property type="evidence" value="ECO:0007669"/>
    <property type="project" value="UniProtKB-KW"/>
</dbReference>
<comment type="similarity">
    <text evidence="7">Belongs to the methyl-accepting chemotaxis (MCP) protein family.</text>
</comment>
<keyword evidence="6 9" id="KW-0472">Membrane</keyword>
<dbReference type="Gene3D" id="3.30.450.20">
    <property type="entry name" value="PAS domain"/>
    <property type="match status" value="1"/>
</dbReference>
<keyword evidence="8" id="KW-0807">Transducer</keyword>
<dbReference type="CDD" id="cd12912">
    <property type="entry name" value="PDC2_MCP_like"/>
    <property type="match status" value="1"/>
</dbReference>
<evidence type="ECO:0000256" key="4">
    <source>
        <dbReference type="ARBA" id="ARBA00022692"/>
    </source>
</evidence>
<dbReference type="PANTHER" id="PTHR43531">
    <property type="entry name" value="PROTEIN ICFG"/>
    <property type="match status" value="1"/>
</dbReference>
<evidence type="ECO:0000256" key="1">
    <source>
        <dbReference type="ARBA" id="ARBA00004651"/>
    </source>
</evidence>
<dbReference type="SMART" id="SM00283">
    <property type="entry name" value="MA"/>
    <property type="match status" value="1"/>
</dbReference>
<keyword evidence="5 9" id="KW-1133">Transmembrane helix</keyword>
<evidence type="ECO:0000256" key="7">
    <source>
        <dbReference type="ARBA" id="ARBA00029447"/>
    </source>
</evidence>
<dbReference type="PANTHER" id="PTHR43531:SF11">
    <property type="entry name" value="METHYL-ACCEPTING CHEMOTAXIS PROTEIN 3"/>
    <property type="match status" value="1"/>
</dbReference>
<evidence type="ECO:0000256" key="6">
    <source>
        <dbReference type="ARBA" id="ARBA00023136"/>
    </source>
</evidence>
<dbReference type="InterPro" id="IPR003660">
    <property type="entry name" value="HAMP_dom"/>
</dbReference>
<evidence type="ECO:0000259" key="10">
    <source>
        <dbReference type="PROSITE" id="PS50111"/>
    </source>
</evidence>
<gene>
    <name evidence="12" type="ORF">B5F11_05160</name>
</gene>
<evidence type="ECO:0000256" key="2">
    <source>
        <dbReference type="ARBA" id="ARBA00022475"/>
    </source>
</evidence>
<dbReference type="InterPro" id="IPR033479">
    <property type="entry name" value="dCache_1"/>
</dbReference>
<dbReference type="Gene3D" id="1.10.287.950">
    <property type="entry name" value="Methyl-accepting chemotaxis protein"/>
    <property type="match status" value="1"/>
</dbReference>
<organism evidence="12 13">
    <name type="scientific">Anaerotruncus colihominis</name>
    <dbReference type="NCBI Taxonomy" id="169435"/>
    <lineage>
        <taxon>Bacteria</taxon>
        <taxon>Bacillati</taxon>
        <taxon>Bacillota</taxon>
        <taxon>Clostridia</taxon>
        <taxon>Eubacteriales</taxon>
        <taxon>Oscillospiraceae</taxon>
        <taxon>Anaerotruncus</taxon>
    </lineage>
</organism>
<evidence type="ECO:0000256" key="8">
    <source>
        <dbReference type="PROSITE-ProRule" id="PRU00284"/>
    </source>
</evidence>
<evidence type="ECO:0000256" key="9">
    <source>
        <dbReference type="SAM" id="Phobius"/>
    </source>
</evidence>
<dbReference type="SUPFAM" id="SSF58104">
    <property type="entry name" value="Methyl-accepting chemotaxis protein (MCP) signaling domain"/>
    <property type="match status" value="1"/>
</dbReference>
<evidence type="ECO:0000259" key="11">
    <source>
        <dbReference type="PROSITE" id="PS50885"/>
    </source>
</evidence>
<dbReference type="Pfam" id="PF00015">
    <property type="entry name" value="MCPsignal"/>
    <property type="match status" value="1"/>
</dbReference>
<name>A0A1Y4MNU8_9FIRM</name>
<dbReference type="Pfam" id="PF18947">
    <property type="entry name" value="HAMP_2"/>
    <property type="match status" value="1"/>
</dbReference>
<dbReference type="AlphaFoldDB" id="A0A1Y4MNU8"/>
<evidence type="ECO:0000313" key="12">
    <source>
        <dbReference type="EMBL" id="OUP70396.1"/>
    </source>
</evidence>
<dbReference type="Pfam" id="PF00672">
    <property type="entry name" value="HAMP"/>
    <property type="match status" value="1"/>
</dbReference>
<dbReference type="PROSITE" id="PS50111">
    <property type="entry name" value="CHEMOTAXIS_TRANSDUC_2"/>
    <property type="match status" value="1"/>
</dbReference>